<dbReference type="PROSITE" id="PS51123">
    <property type="entry name" value="OMPA_2"/>
    <property type="match status" value="1"/>
</dbReference>
<dbReference type="RefSeq" id="WP_344702270.1">
    <property type="nucleotide sequence ID" value="NZ_BAAAZT010000023.1"/>
</dbReference>
<dbReference type="PANTHER" id="PTHR30329">
    <property type="entry name" value="STATOR ELEMENT OF FLAGELLAR MOTOR COMPLEX"/>
    <property type="match status" value="1"/>
</dbReference>
<feature type="transmembrane region" description="Helical" evidence="8">
    <location>
        <begin position="28"/>
        <end position="49"/>
    </location>
</feature>
<evidence type="ECO:0000256" key="4">
    <source>
        <dbReference type="ARBA" id="ARBA00022692"/>
    </source>
</evidence>
<dbReference type="InterPro" id="IPR006665">
    <property type="entry name" value="OmpA-like"/>
</dbReference>
<comment type="similarity">
    <text evidence="2">Belongs to the MotB family.</text>
</comment>
<feature type="domain" description="OmpA-like" evidence="9">
    <location>
        <begin position="202"/>
        <end position="322"/>
    </location>
</feature>
<evidence type="ECO:0000313" key="11">
    <source>
        <dbReference type="Proteomes" id="UP001500133"/>
    </source>
</evidence>
<evidence type="ECO:0000256" key="6">
    <source>
        <dbReference type="ARBA" id="ARBA00023136"/>
    </source>
</evidence>
<accession>A0ABP7LCZ6</accession>
<keyword evidence="3" id="KW-1003">Cell membrane</keyword>
<comment type="subcellular location">
    <subcellularLocation>
        <location evidence="1">Cell membrane</location>
        <topology evidence="1">Single-pass membrane protein</topology>
    </subcellularLocation>
</comment>
<evidence type="ECO:0000259" key="9">
    <source>
        <dbReference type="PROSITE" id="PS51123"/>
    </source>
</evidence>
<evidence type="ECO:0000256" key="2">
    <source>
        <dbReference type="ARBA" id="ARBA00008914"/>
    </source>
</evidence>
<keyword evidence="5 8" id="KW-1133">Transmembrane helix</keyword>
<protein>
    <recommendedName>
        <fullName evidence="9">OmpA-like domain-containing protein</fullName>
    </recommendedName>
</protein>
<dbReference type="Gene3D" id="3.30.1330.60">
    <property type="entry name" value="OmpA-like domain"/>
    <property type="match status" value="1"/>
</dbReference>
<keyword evidence="11" id="KW-1185">Reference proteome</keyword>
<dbReference type="Proteomes" id="UP001500133">
    <property type="component" value="Unassembled WGS sequence"/>
</dbReference>
<evidence type="ECO:0000256" key="3">
    <source>
        <dbReference type="ARBA" id="ARBA00022475"/>
    </source>
</evidence>
<reference evidence="11" key="1">
    <citation type="journal article" date="2019" name="Int. J. Syst. Evol. Microbiol.">
        <title>The Global Catalogue of Microorganisms (GCM) 10K type strain sequencing project: providing services to taxonomists for standard genome sequencing and annotation.</title>
        <authorList>
            <consortium name="The Broad Institute Genomics Platform"/>
            <consortium name="The Broad Institute Genome Sequencing Center for Infectious Disease"/>
            <person name="Wu L."/>
            <person name="Ma J."/>
        </authorList>
    </citation>
    <scope>NUCLEOTIDE SEQUENCE [LARGE SCALE GENOMIC DNA]</scope>
    <source>
        <strain evidence="11">JCM 16914</strain>
    </source>
</reference>
<name>A0ABP7LCZ6_9GAMM</name>
<gene>
    <name evidence="10" type="ORF">GCM10022228_06510</name>
</gene>
<dbReference type="CDD" id="cd07185">
    <property type="entry name" value="OmpA_C-like"/>
    <property type="match status" value="1"/>
</dbReference>
<proteinExistence type="inferred from homology"/>
<organism evidence="10 11">
    <name type="scientific">Halomonas cibimaris</name>
    <dbReference type="NCBI Taxonomy" id="657012"/>
    <lineage>
        <taxon>Bacteria</taxon>
        <taxon>Pseudomonadati</taxon>
        <taxon>Pseudomonadota</taxon>
        <taxon>Gammaproteobacteria</taxon>
        <taxon>Oceanospirillales</taxon>
        <taxon>Halomonadaceae</taxon>
        <taxon>Halomonas</taxon>
    </lineage>
</organism>
<evidence type="ECO:0000256" key="8">
    <source>
        <dbReference type="SAM" id="Phobius"/>
    </source>
</evidence>
<dbReference type="InterPro" id="IPR036737">
    <property type="entry name" value="OmpA-like_sf"/>
</dbReference>
<dbReference type="Pfam" id="PF00691">
    <property type="entry name" value="OmpA"/>
    <property type="match status" value="1"/>
</dbReference>
<dbReference type="EMBL" id="BAAAZT010000023">
    <property type="protein sequence ID" value="GAA3898550.1"/>
    <property type="molecule type" value="Genomic_DNA"/>
</dbReference>
<dbReference type="InterPro" id="IPR025713">
    <property type="entry name" value="MotB-like_N_dom"/>
</dbReference>
<dbReference type="PANTHER" id="PTHR30329:SF20">
    <property type="entry name" value="EXPORTED PROTEIN"/>
    <property type="match status" value="1"/>
</dbReference>
<evidence type="ECO:0000256" key="1">
    <source>
        <dbReference type="ARBA" id="ARBA00004162"/>
    </source>
</evidence>
<keyword evidence="4 8" id="KW-0812">Transmembrane</keyword>
<dbReference type="Pfam" id="PF13677">
    <property type="entry name" value="MotB_plug"/>
    <property type="match status" value="1"/>
</dbReference>
<sequence length="322" mass="33716">MLEDHRTGLKHDTLLKAQHDDESDSAWMVSYIDIMTLLVALFVIIIVVAEATDPGWLTRSAPPPAPASAAPGPVKLGIPLPEALAARRAPAHPPGALAPAAINVALGVAGLPARRPAPPPLLARPDAQAAKPEALLPESSLPELLLAGAETTRPLADYMIVLTDHPPVNAKPLAPQALDGAPATRQPAEYLPDLEGVEATRVSEGINLRVQNKLLFDTAEAGLSDAGEAVVASLVDTIERYEGDVSVEGHSDSRSISTEQYPSNWALSSARAIAIVQALEDAGVAPGRLRAVGLAATRPLADNATADGRARNRRVEVVIHVE</sequence>
<keyword evidence="6 7" id="KW-0472">Membrane</keyword>
<comment type="caution">
    <text evidence="10">The sequence shown here is derived from an EMBL/GenBank/DDBJ whole genome shotgun (WGS) entry which is preliminary data.</text>
</comment>
<dbReference type="SUPFAM" id="SSF103088">
    <property type="entry name" value="OmpA-like"/>
    <property type="match status" value="1"/>
</dbReference>
<evidence type="ECO:0000313" key="10">
    <source>
        <dbReference type="EMBL" id="GAA3898550.1"/>
    </source>
</evidence>
<evidence type="ECO:0000256" key="5">
    <source>
        <dbReference type="ARBA" id="ARBA00022989"/>
    </source>
</evidence>
<dbReference type="InterPro" id="IPR050330">
    <property type="entry name" value="Bact_OuterMem_StrucFunc"/>
</dbReference>
<evidence type="ECO:0000256" key="7">
    <source>
        <dbReference type="PROSITE-ProRule" id="PRU00473"/>
    </source>
</evidence>